<feature type="compositionally biased region" description="Low complexity" evidence="1">
    <location>
        <begin position="63"/>
        <end position="78"/>
    </location>
</feature>
<dbReference type="EMBL" id="JAWWNJ010000002">
    <property type="protein sequence ID" value="KAK7061651.1"/>
    <property type="molecule type" value="Genomic_DNA"/>
</dbReference>
<reference evidence="2 3" key="1">
    <citation type="journal article" date="2024" name="J Genomics">
        <title>Draft genome sequencing and assembly of Favolaschia claudopus CIRM-BRFM 2984 isolated from oak limbs.</title>
        <authorList>
            <person name="Navarro D."/>
            <person name="Drula E."/>
            <person name="Chaduli D."/>
            <person name="Cazenave R."/>
            <person name="Ahrendt S."/>
            <person name="Wang J."/>
            <person name="Lipzen A."/>
            <person name="Daum C."/>
            <person name="Barry K."/>
            <person name="Grigoriev I.V."/>
            <person name="Favel A."/>
            <person name="Rosso M.N."/>
            <person name="Martin F."/>
        </authorList>
    </citation>
    <scope>NUCLEOTIDE SEQUENCE [LARGE SCALE GENOMIC DNA]</scope>
    <source>
        <strain evidence="2 3">CIRM-BRFM 2984</strain>
    </source>
</reference>
<dbReference type="InterPro" id="IPR009563">
    <property type="entry name" value="SSSCA1"/>
</dbReference>
<dbReference type="AlphaFoldDB" id="A0AAW0E9B8"/>
<keyword evidence="3" id="KW-1185">Reference proteome</keyword>
<feature type="region of interest" description="Disordered" evidence="1">
    <location>
        <begin position="56"/>
        <end position="114"/>
    </location>
</feature>
<dbReference type="PANTHER" id="PTHR16537:SF1">
    <property type="entry name" value="PROTEIN ZNRD2"/>
    <property type="match status" value="1"/>
</dbReference>
<dbReference type="Pfam" id="PF06677">
    <property type="entry name" value="Auto_anti-p27"/>
    <property type="match status" value="2"/>
</dbReference>
<feature type="region of interest" description="Disordered" evidence="1">
    <location>
        <begin position="182"/>
        <end position="202"/>
    </location>
</feature>
<name>A0AAW0E9B8_9AGAR</name>
<evidence type="ECO:0000313" key="3">
    <source>
        <dbReference type="Proteomes" id="UP001362999"/>
    </source>
</evidence>
<comment type="caution">
    <text evidence="2">The sequence shown here is derived from an EMBL/GenBank/DDBJ whole genome shotgun (WGS) entry which is preliminary data.</text>
</comment>
<accession>A0AAW0E9B8</accession>
<dbReference type="InterPro" id="IPR051888">
    <property type="entry name" value="UPF0148_domain"/>
</dbReference>
<feature type="compositionally biased region" description="Basic and acidic residues" evidence="1">
    <location>
        <begin position="182"/>
        <end position="196"/>
    </location>
</feature>
<evidence type="ECO:0000313" key="2">
    <source>
        <dbReference type="EMBL" id="KAK7061651.1"/>
    </source>
</evidence>
<evidence type="ECO:0000256" key="1">
    <source>
        <dbReference type="SAM" id="MobiDB-lite"/>
    </source>
</evidence>
<organism evidence="2 3">
    <name type="scientific">Favolaschia claudopus</name>
    <dbReference type="NCBI Taxonomy" id="2862362"/>
    <lineage>
        <taxon>Eukaryota</taxon>
        <taxon>Fungi</taxon>
        <taxon>Dikarya</taxon>
        <taxon>Basidiomycota</taxon>
        <taxon>Agaricomycotina</taxon>
        <taxon>Agaricomycetes</taxon>
        <taxon>Agaricomycetidae</taxon>
        <taxon>Agaricales</taxon>
        <taxon>Marasmiineae</taxon>
        <taxon>Mycenaceae</taxon>
        <taxon>Favolaschia</taxon>
    </lineage>
</organism>
<gene>
    <name evidence="2" type="ORF">R3P38DRAFT_667913</name>
</gene>
<protein>
    <submittedName>
        <fullName evidence="2">Uncharacterized protein</fullName>
    </submittedName>
</protein>
<proteinExistence type="predicted"/>
<dbReference type="Proteomes" id="UP001362999">
    <property type="component" value="Unassembled WGS sequence"/>
</dbReference>
<dbReference type="PANTHER" id="PTHR16537">
    <property type="entry name" value="SJOEGREN SYNDROME/SCLERODERMA AUTOANTIGEN 1"/>
    <property type="match status" value="1"/>
</dbReference>
<sequence>MTKDVSGILGEWMLKGWILTDKTCRNPGCHVPLMRSPAAKSPVIHFCANCDGGPDGSPAAQQPSNTSVSSSSSHFSRPSTPPTEVSSTLSSPVFAPPPETEESRRRRQQSDAASAAIGQKLLQGWAMLAEECPNENCFGIPLVRPPKPGGEKDPRKECVICRTVYVTELDWAGRERLIPQNLSKDKPAADGKDDAPQTKISDLNDLNPRIEAKSTVEVPLPMLLPPLALDTTPAAHSSVTTTTTMSALDSSLDNSVQSLESTMRSLSTRLTALTSAHADTSSIGAAADAIFKVSSALGQVRQVQWAERQHSQRS</sequence>